<feature type="chain" id="PRO_5016579587" evidence="2">
    <location>
        <begin position="24"/>
        <end position="299"/>
    </location>
</feature>
<dbReference type="InterPro" id="IPR051465">
    <property type="entry name" value="Cell_Envelope_Struct_Comp"/>
</dbReference>
<proteinExistence type="predicted"/>
<dbReference type="PANTHER" id="PTHR43308">
    <property type="entry name" value="OUTER MEMBRANE PROTEIN ALPHA-RELATED"/>
    <property type="match status" value="1"/>
</dbReference>
<evidence type="ECO:0000313" key="5">
    <source>
        <dbReference type="Proteomes" id="UP000255326"/>
    </source>
</evidence>
<gene>
    <name evidence="4" type="ORF">DFR59_12916</name>
</gene>
<evidence type="ECO:0000313" key="4">
    <source>
        <dbReference type="EMBL" id="RDI36480.1"/>
    </source>
</evidence>
<evidence type="ECO:0000256" key="1">
    <source>
        <dbReference type="ARBA" id="ARBA00022729"/>
    </source>
</evidence>
<dbReference type="PROSITE" id="PS51272">
    <property type="entry name" value="SLH"/>
    <property type="match status" value="2"/>
</dbReference>
<name>A0A370FZT3_9BACI</name>
<feature type="domain" description="SLH" evidence="3">
    <location>
        <begin position="142"/>
        <end position="205"/>
    </location>
</feature>
<evidence type="ECO:0000259" key="3">
    <source>
        <dbReference type="PROSITE" id="PS51272"/>
    </source>
</evidence>
<dbReference type="Pfam" id="PF00395">
    <property type="entry name" value="SLH"/>
    <property type="match status" value="3"/>
</dbReference>
<dbReference type="PANTHER" id="PTHR43308:SF5">
    <property type="entry name" value="S-LAYER PROTEIN _ PEPTIDOGLYCAN ENDO-BETA-N-ACETYLGLUCOSAMINIDASE"/>
    <property type="match status" value="1"/>
</dbReference>
<dbReference type="Proteomes" id="UP000255326">
    <property type="component" value="Unassembled WGS sequence"/>
</dbReference>
<dbReference type="EMBL" id="QQAY01000029">
    <property type="protein sequence ID" value="RDI36480.1"/>
    <property type="molecule type" value="Genomic_DNA"/>
</dbReference>
<dbReference type="RefSeq" id="WP_114747374.1">
    <property type="nucleotide sequence ID" value="NZ_QQAY01000029.1"/>
</dbReference>
<accession>A0A370FZT3</accession>
<protein>
    <submittedName>
        <fullName evidence="4">S-layer family protein</fullName>
    </submittedName>
</protein>
<feature type="signal peptide" evidence="2">
    <location>
        <begin position="1"/>
        <end position="23"/>
    </location>
</feature>
<dbReference type="AlphaFoldDB" id="A0A370FZT3"/>
<comment type="caution">
    <text evidence="4">The sequence shown here is derived from an EMBL/GenBank/DDBJ whole genome shotgun (WGS) entry which is preliminary data.</text>
</comment>
<dbReference type="OrthoDB" id="5845122at2"/>
<keyword evidence="1 2" id="KW-0732">Signal</keyword>
<feature type="domain" description="SLH" evidence="3">
    <location>
        <begin position="23"/>
        <end position="86"/>
    </location>
</feature>
<reference evidence="4 5" key="1">
    <citation type="submission" date="2018-07" db="EMBL/GenBank/DDBJ databases">
        <title>Genomic Encyclopedia of Type Strains, Phase IV (KMG-IV): sequencing the most valuable type-strain genomes for metagenomic binning, comparative biology and taxonomic classification.</title>
        <authorList>
            <person name="Goeker M."/>
        </authorList>
    </citation>
    <scope>NUCLEOTIDE SEQUENCE [LARGE SCALE GENOMIC DNA]</scope>
    <source>
        <strain evidence="4 5">DSM 25281</strain>
    </source>
</reference>
<keyword evidence="5" id="KW-1185">Reference proteome</keyword>
<evidence type="ECO:0000256" key="2">
    <source>
        <dbReference type="SAM" id="SignalP"/>
    </source>
</evidence>
<organism evidence="4 5">
    <name type="scientific">Falsibacillus pallidus</name>
    <dbReference type="NCBI Taxonomy" id="493781"/>
    <lineage>
        <taxon>Bacteria</taxon>
        <taxon>Bacillati</taxon>
        <taxon>Bacillota</taxon>
        <taxon>Bacilli</taxon>
        <taxon>Bacillales</taxon>
        <taxon>Bacillaceae</taxon>
        <taxon>Falsibacillus</taxon>
    </lineage>
</organism>
<sequence length="299" mass="32380">MKKKTAAVILSVLLLSIPSVSSAAISFPDTPSTYWAYNEIQFLTGKKIINGYKDGTFRPSVSISRIQAASMMVKALGLSTTGRPDPGFKDIHPGDDGYEIAATVADEGIFSGNKGNFNAHGTLTRAQMAKILSESKGLSYVYPVHFKDVQEGNWAFEYVNALYSNGITTGYSDLSYRPGVAVSRAQFAVFMARMLNPAFVPGIVFDEEKAEVVWGTDDSLTLHIPISNHTNSTLSAINGSLSVATDEGVIAEANFNFDSITLKPGETKIVTLKFAAETVYDVVDIGTFKLFHNLSFSEK</sequence>
<dbReference type="InterPro" id="IPR001119">
    <property type="entry name" value="SLH_dom"/>
</dbReference>